<reference evidence="2 3" key="1">
    <citation type="submission" date="2024-01" db="EMBL/GenBank/DDBJ databases">
        <title>Genome assemblies of Stephania.</title>
        <authorList>
            <person name="Yang L."/>
        </authorList>
    </citation>
    <scope>NUCLEOTIDE SEQUENCE [LARGE SCALE GENOMIC DNA]</scope>
    <source>
        <strain evidence="2">JXDWG</strain>
        <tissue evidence="2">Leaf</tissue>
    </source>
</reference>
<gene>
    <name evidence="2" type="ORF">Scep_017407</name>
</gene>
<protein>
    <submittedName>
        <fullName evidence="2">Uncharacterized protein</fullName>
    </submittedName>
</protein>
<proteinExistence type="predicted"/>
<keyword evidence="3" id="KW-1185">Reference proteome</keyword>
<evidence type="ECO:0000313" key="3">
    <source>
        <dbReference type="Proteomes" id="UP001419268"/>
    </source>
</evidence>
<feature type="region of interest" description="Disordered" evidence="1">
    <location>
        <begin position="1"/>
        <end position="24"/>
    </location>
</feature>
<name>A0AAP0IPI6_9MAGN</name>
<accession>A0AAP0IPI6</accession>
<dbReference type="EMBL" id="JBBNAG010000007">
    <property type="protein sequence ID" value="KAK9119314.1"/>
    <property type="molecule type" value="Genomic_DNA"/>
</dbReference>
<comment type="caution">
    <text evidence="2">The sequence shown here is derived from an EMBL/GenBank/DDBJ whole genome shotgun (WGS) entry which is preliminary data.</text>
</comment>
<sequence length="82" mass="9344">MQRKKKKMEINLSEGQQPLYEDNHPLNFDGIRPFMSSLFEPSRDVSDFNCPISLGIEPTMELELKSNTASLERLPICSGMDP</sequence>
<evidence type="ECO:0000256" key="1">
    <source>
        <dbReference type="SAM" id="MobiDB-lite"/>
    </source>
</evidence>
<dbReference type="Proteomes" id="UP001419268">
    <property type="component" value="Unassembled WGS sequence"/>
</dbReference>
<organism evidence="2 3">
    <name type="scientific">Stephania cephalantha</name>
    <dbReference type="NCBI Taxonomy" id="152367"/>
    <lineage>
        <taxon>Eukaryota</taxon>
        <taxon>Viridiplantae</taxon>
        <taxon>Streptophyta</taxon>
        <taxon>Embryophyta</taxon>
        <taxon>Tracheophyta</taxon>
        <taxon>Spermatophyta</taxon>
        <taxon>Magnoliopsida</taxon>
        <taxon>Ranunculales</taxon>
        <taxon>Menispermaceae</taxon>
        <taxon>Menispermoideae</taxon>
        <taxon>Cissampelideae</taxon>
        <taxon>Stephania</taxon>
    </lineage>
</organism>
<dbReference type="AlphaFoldDB" id="A0AAP0IPI6"/>
<evidence type="ECO:0000313" key="2">
    <source>
        <dbReference type="EMBL" id="KAK9119314.1"/>
    </source>
</evidence>